<feature type="region of interest" description="Disordered" evidence="12">
    <location>
        <begin position="444"/>
        <end position="510"/>
    </location>
</feature>
<evidence type="ECO:0000256" key="9">
    <source>
        <dbReference type="ARBA" id="ARBA00022840"/>
    </source>
</evidence>
<evidence type="ECO:0000256" key="3">
    <source>
        <dbReference type="ARBA" id="ARBA00022679"/>
    </source>
</evidence>
<dbReference type="Gene3D" id="1.10.8.60">
    <property type="match status" value="1"/>
</dbReference>
<dbReference type="InterPro" id="IPR048448">
    <property type="entry name" value="DnaX-like_C"/>
</dbReference>
<feature type="compositionally biased region" description="Gly residues" evidence="12">
    <location>
        <begin position="596"/>
        <end position="605"/>
    </location>
</feature>
<dbReference type="Gene3D" id="1.20.272.10">
    <property type="match status" value="1"/>
</dbReference>
<dbReference type="EMBL" id="JBHMCA010000023">
    <property type="protein sequence ID" value="MFB9443769.1"/>
    <property type="molecule type" value="Genomic_DNA"/>
</dbReference>
<evidence type="ECO:0000256" key="2">
    <source>
        <dbReference type="ARBA" id="ARBA00012417"/>
    </source>
</evidence>
<evidence type="ECO:0000313" key="14">
    <source>
        <dbReference type="EMBL" id="MFB9443769.1"/>
    </source>
</evidence>
<dbReference type="GO" id="GO:0003887">
    <property type="term" value="F:DNA-directed DNA polymerase activity"/>
    <property type="evidence" value="ECO:0007669"/>
    <property type="project" value="UniProtKB-EC"/>
</dbReference>
<dbReference type="InterPro" id="IPR008921">
    <property type="entry name" value="DNA_pol3_clamp-load_cplx_C"/>
</dbReference>
<dbReference type="NCBIfam" id="NF005846">
    <property type="entry name" value="PRK07764.1-6"/>
    <property type="match status" value="1"/>
</dbReference>
<feature type="compositionally biased region" description="Pro residues" evidence="12">
    <location>
        <begin position="607"/>
        <end position="627"/>
    </location>
</feature>
<dbReference type="InterPro" id="IPR050238">
    <property type="entry name" value="DNA_Rep/Repair_Clamp_Loader"/>
</dbReference>
<feature type="compositionally biased region" description="Pro residues" evidence="12">
    <location>
        <begin position="474"/>
        <end position="486"/>
    </location>
</feature>
<accession>A0ABV5M4K6</accession>
<dbReference type="Pfam" id="PF20964">
    <property type="entry name" value="DnaX_C"/>
    <property type="match status" value="1"/>
</dbReference>
<dbReference type="Pfam" id="PF22608">
    <property type="entry name" value="DNAX_ATPase_lid"/>
    <property type="match status" value="1"/>
</dbReference>
<evidence type="ECO:0000256" key="5">
    <source>
        <dbReference type="ARBA" id="ARBA00022705"/>
    </source>
</evidence>
<feature type="domain" description="AAA+ ATPase" evidence="13">
    <location>
        <begin position="36"/>
        <end position="180"/>
    </location>
</feature>
<dbReference type="Pfam" id="PF13177">
    <property type="entry name" value="DNA_pol3_delta2"/>
    <property type="match status" value="1"/>
</dbReference>
<evidence type="ECO:0000256" key="4">
    <source>
        <dbReference type="ARBA" id="ARBA00022695"/>
    </source>
</evidence>
<dbReference type="PANTHER" id="PTHR11669:SF0">
    <property type="entry name" value="PROTEIN STICHEL-LIKE 2"/>
    <property type="match status" value="1"/>
</dbReference>
<dbReference type="EC" id="2.7.7.7" evidence="2"/>
<evidence type="ECO:0000259" key="13">
    <source>
        <dbReference type="SMART" id="SM00382"/>
    </source>
</evidence>
<dbReference type="PRINTS" id="PR01217">
    <property type="entry name" value="PRICHEXTENSN"/>
</dbReference>
<keyword evidence="8" id="KW-0862">Zinc</keyword>
<evidence type="ECO:0000256" key="8">
    <source>
        <dbReference type="ARBA" id="ARBA00022833"/>
    </source>
</evidence>
<keyword evidence="9" id="KW-0067">ATP-binding</keyword>
<proteinExistence type="inferred from homology"/>
<dbReference type="SUPFAM" id="SSF52540">
    <property type="entry name" value="P-loop containing nucleoside triphosphate hydrolases"/>
    <property type="match status" value="1"/>
</dbReference>
<evidence type="ECO:0000256" key="12">
    <source>
        <dbReference type="SAM" id="MobiDB-lite"/>
    </source>
</evidence>
<evidence type="ECO:0000256" key="1">
    <source>
        <dbReference type="ARBA" id="ARBA00006360"/>
    </source>
</evidence>
<feature type="compositionally biased region" description="Gly residues" evidence="12">
    <location>
        <begin position="630"/>
        <end position="640"/>
    </location>
</feature>
<dbReference type="InterPro" id="IPR045085">
    <property type="entry name" value="HLD_clamp_pol_III_gamma_tau"/>
</dbReference>
<dbReference type="Gene3D" id="3.40.50.300">
    <property type="entry name" value="P-loop containing nucleotide triphosphate hydrolases"/>
    <property type="match status" value="1"/>
</dbReference>
<dbReference type="RefSeq" id="WP_223099349.1">
    <property type="nucleotide sequence ID" value="NZ_CP061913.1"/>
</dbReference>
<dbReference type="InterPro" id="IPR022754">
    <property type="entry name" value="DNA_pol_III_gamma-3"/>
</dbReference>
<dbReference type="PANTHER" id="PTHR11669">
    <property type="entry name" value="REPLICATION FACTOR C / DNA POLYMERASE III GAMMA-TAU SUBUNIT"/>
    <property type="match status" value="1"/>
</dbReference>
<feature type="compositionally biased region" description="Low complexity" evidence="12">
    <location>
        <begin position="641"/>
        <end position="703"/>
    </location>
</feature>
<feature type="compositionally biased region" description="Low complexity" evidence="12">
    <location>
        <begin position="808"/>
        <end position="875"/>
    </location>
</feature>
<comment type="similarity">
    <text evidence="1">Belongs to the DnaX/STICHEL family.</text>
</comment>
<dbReference type="InterPro" id="IPR027417">
    <property type="entry name" value="P-loop_NTPase"/>
</dbReference>
<evidence type="ECO:0000313" key="15">
    <source>
        <dbReference type="Proteomes" id="UP001589608"/>
    </source>
</evidence>
<dbReference type="Proteomes" id="UP001589608">
    <property type="component" value="Unassembled WGS sequence"/>
</dbReference>
<feature type="region of interest" description="Disordered" evidence="12">
    <location>
        <begin position="594"/>
        <end position="926"/>
    </location>
</feature>
<dbReference type="CDD" id="cd00009">
    <property type="entry name" value="AAA"/>
    <property type="match status" value="1"/>
</dbReference>
<evidence type="ECO:0000256" key="6">
    <source>
        <dbReference type="ARBA" id="ARBA00022723"/>
    </source>
</evidence>
<dbReference type="Pfam" id="PF12169">
    <property type="entry name" value="DNA_pol3_gamma3"/>
    <property type="match status" value="1"/>
</dbReference>
<reference evidence="14 15" key="1">
    <citation type="submission" date="2024-09" db="EMBL/GenBank/DDBJ databases">
        <authorList>
            <person name="Sun Q."/>
            <person name="Mori K."/>
        </authorList>
    </citation>
    <scope>NUCLEOTIDE SEQUENCE [LARGE SCALE GENOMIC DNA]</scope>
    <source>
        <strain evidence="14 15">JCM 3307</strain>
    </source>
</reference>
<keyword evidence="10" id="KW-0239">DNA-directed DNA polymerase</keyword>
<comment type="catalytic activity">
    <reaction evidence="11">
        <text>DNA(n) + a 2'-deoxyribonucleoside 5'-triphosphate = DNA(n+1) + diphosphate</text>
        <dbReference type="Rhea" id="RHEA:22508"/>
        <dbReference type="Rhea" id="RHEA-COMP:17339"/>
        <dbReference type="Rhea" id="RHEA-COMP:17340"/>
        <dbReference type="ChEBI" id="CHEBI:33019"/>
        <dbReference type="ChEBI" id="CHEBI:61560"/>
        <dbReference type="ChEBI" id="CHEBI:173112"/>
        <dbReference type="EC" id="2.7.7.7"/>
    </reaction>
</comment>
<feature type="compositionally biased region" description="Pro residues" evidence="12">
    <location>
        <begin position="451"/>
        <end position="462"/>
    </location>
</feature>
<protein>
    <recommendedName>
        <fullName evidence="2">DNA-directed DNA polymerase</fullName>
        <ecNumber evidence="2">2.7.7.7</ecNumber>
    </recommendedName>
</protein>
<keyword evidence="15" id="KW-1185">Reference proteome</keyword>
<feature type="compositionally biased region" description="Pro residues" evidence="12">
    <location>
        <begin position="794"/>
        <end position="807"/>
    </location>
</feature>
<comment type="caution">
    <text evidence="14">The sequence shown here is derived from an EMBL/GenBank/DDBJ whole genome shotgun (WGS) entry which is preliminary data.</text>
</comment>
<dbReference type="NCBIfam" id="TIGR02397">
    <property type="entry name" value="dnaX_nterm"/>
    <property type="match status" value="1"/>
</dbReference>
<gene>
    <name evidence="14" type="ORF">ACFFTR_11810</name>
</gene>
<feature type="compositionally biased region" description="Low complexity" evidence="12">
    <location>
        <begin position="463"/>
        <end position="473"/>
    </location>
</feature>
<keyword evidence="7" id="KW-0547">Nucleotide-binding</keyword>
<dbReference type="CDD" id="cd18137">
    <property type="entry name" value="HLD_clamp_pol_III_gamma_tau"/>
    <property type="match status" value="1"/>
</dbReference>
<feature type="compositionally biased region" description="Low complexity" evidence="12">
    <location>
        <begin position="711"/>
        <end position="793"/>
    </location>
</feature>
<keyword evidence="5" id="KW-0235">DNA replication</keyword>
<evidence type="ECO:0000256" key="7">
    <source>
        <dbReference type="ARBA" id="ARBA00022741"/>
    </source>
</evidence>
<sequence length="948" mass="94689">MALALYRKYRPRTFAEVIGQEHVTEPLSQALRSGRLNHAYLFSGPRGCGKTSSARILARSLNCEQGPTPEPCGECQSCRDLAPDGSGSIDVIEIDAASHGGVDDARDLRERAFFAPVSSRFKVYVIDEAHMVSSAGFNALLKLVEEPPEYVKFVFATTEPEKVLGTIKSRTHHYPFRLIPPGVLRPYLEQLTISEGVQVEPAVFPLVVRAGAGSARDSLSVLDQLIAGAGEGGVTYNRAVALLGVTDVALIDEMCESLAADDGRGAYGVIDRVVEAGHDPRRFASDLLERLRDLIVLQQVPDAVAKGLLDAPQDQLERMGAQASQLGQATLSRYADIVHNGLTEMRGTTAPRLLLELITARMLLPGADDSSSALLQRLERMERRLQAGGVPAASPPITAAPIASAPVASAPIASAPAPMAAPAEPVRAPAEGGNRGMDYIREARPSSAPAAPAPVSPAPAPAPSSWAQGAPAPVSAPPVSAPPAAAPPISALPTSAPPASAPPVAAAPPVGGGGGLDADAIRRVWPDLLALVNDKSKKAGAIIREATVQAVEGTTLVLGFKYSTHADMLNASPDVLLKALQELLGGRWQVRCEVGGQPGGGGGGNRPAPPKPTPQPAGPSSSPPPSPTSGGPGNGGGGQSYGPPQQARPQSAPQPVASAVTSSSRAPAAPSALSGPSAGPGSSGSFAPSGPAASSSPSASSESFDGDDGWPVAAVPGGAVSAASSASAASATPVASDWPTPAIPGSSAPTSSGAPAAQPAANAAGSGHAAASAPPAVSAPPAFTPPVAAAAPITAPPAPAVAPPPTATAPSSSSTYAGNASSTPGGSASSAIEKARAAASRAAAAAGGAARRGAGANAGPATPPAARSVAAPSSSAGGGAWEGTGADEPPFDPEYDAPVAADPRFPGLDPGDELLDDASEVRETSEEAALRLLMETLGAEKIGETTGG</sequence>
<evidence type="ECO:0000256" key="11">
    <source>
        <dbReference type="ARBA" id="ARBA00049244"/>
    </source>
</evidence>
<name>A0ABV5M4K6_9ACTN</name>
<keyword evidence="4 14" id="KW-0548">Nucleotidyltransferase</keyword>
<dbReference type="SUPFAM" id="SSF48019">
    <property type="entry name" value="post-AAA+ oligomerization domain-like"/>
    <property type="match status" value="1"/>
</dbReference>
<organism evidence="14 15">
    <name type="scientific">Dactylosporangium vinaceum</name>
    <dbReference type="NCBI Taxonomy" id="53362"/>
    <lineage>
        <taxon>Bacteria</taxon>
        <taxon>Bacillati</taxon>
        <taxon>Actinomycetota</taxon>
        <taxon>Actinomycetes</taxon>
        <taxon>Micromonosporales</taxon>
        <taxon>Micromonosporaceae</taxon>
        <taxon>Dactylosporangium</taxon>
    </lineage>
</organism>
<dbReference type="InterPro" id="IPR003593">
    <property type="entry name" value="AAA+_ATPase"/>
</dbReference>
<dbReference type="SMART" id="SM00382">
    <property type="entry name" value="AAA"/>
    <property type="match status" value="1"/>
</dbReference>
<dbReference type="InterPro" id="IPR012763">
    <property type="entry name" value="DNA_pol_III_sug/sutau_N"/>
</dbReference>
<keyword evidence="3 14" id="KW-0808">Transferase</keyword>
<evidence type="ECO:0000256" key="10">
    <source>
        <dbReference type="ARBA" id="ARBA00022932"/>
    </source>
</evidence>
<keyword evidence="6" id="KW-0479">Metal-binding</keyword>